<dbReference type="AlphaFoldDB" id="A0A8H6WB72"/>
<dbReference type="InterPro" id="IPR001461">
    <property type="entry name" value="Aspartic_peptidase_A1"/>
</dbReference>
<evidence type="ECO:0000256" key="4">
    <source>
        <dbReference type="PIRSR" id="PIRSR601461-2"/>
    </source>
</evidence>
<dbReference type="EMBL" id="JACAZE010000009">
    <property type="protein sequence ID" value="KAF7306084.1"/>
    <property type="molecule type" value="Genomic_DNA"/>
</dbReference>
<comment type="caution">
    <text evidence="8">The sequence shown here is derived from an EMBL/GenBank/DDBJ whole genome shotgun (WGS) entry which is preliminary data.</text>
</comment>
<dbReference type="InterPro" id="IPR034164">
    <property type="entry name" value="Pepsin-like_dom"/>
</dbReference>
<feature type="active site" evidence="3">
    <location>
        <position position="75"/>
    </location>
</feature>
<dbReference type="InterPro" id="IPR021109">
    <property type="entry name" value="Peptidase_aspartic_dom_sf"/>
</dbReference>
<feature type="domain" description="Peptidase A1" evidence="7">
    <location>
        <begin position="57"/>
        <end position="370"/>
    </location>
</feature>
<evidence type="ECO:0000256" key="2">
    <source>
        <dbReference type="ARBA" id="ARBA00022750"/>
    </source>
</evidence>
<dbReference type="Pfam" id="PF00026">
    <property type="entry name" value="Asp"/>
    <property type="match status" value="1"/>
</dbReference>
<evidence type="ECO:0000256" key="1">
    <source>
        <dbReference type="ARBA" id="ARBA00007447"/>
    </source>
</evidence>
<dbReference type="InterPro" id="IPR033121">
    <property type="entry name" value="PEPTIDASE_A1"/>
</dbReference>
<evidence type="ECO:0000256" key="6">
    <source>
        <dbReference type="SAM" id="SignalP"/>
    </source>
</evidence>
<sequence length="370" mass="39248">MLALGLLSLAGLAAAATPKTVQLQSRVPPKAATVQRRAQNPVTEPLRDFFLGTDLQWYGNITVGTPPQTLTVVFDTGSVSLEVASTLCGEACSNQVQFNASASSSYIPGDGQNYTIAFGTGVGVDPVIDNDYVLTITDIIDIVSIGDLNLGEGYFYLIVNQTSHFNIDPFSGIMGMSPESDFFDGFGLEDVFGMYLTPLAVGNAELTIGGIDTSKFTGNLTYASLPSNAGTFWELPSSQVFVNGQSNSDLTVNQTIIFDSGTSNVLFPTNFTNAIYALISPDIQPYSAEPGTYGIPCSSIPSLDAVISIGFTDQSGVPFNLTIPSSELSVGPFAGNETICQTLINAYDGLSLVGGSLLKHYYRRVLVRLL</sequence>
<accession>A0A8H6WB72</accession>
<feature type="disulfide bond" evidence="4">
    <location>
        <begin position="88"/>
        <end position="92"/>
    </location>
</feature>
<dbReference type="GO" id="GO:0006508">
    <property type="term" value="P:proteolysis"/>
    <property type="evidence" value="ECO:0007669"/>
    <property type="project" value="UniProtKB-KW"/>
</dbReference>
<dbReference type="PANTHER" id="PTHR47966">
    <property type="entry name" value="BETA-SITE APP-CLEAVING ENZYME, ISOFORM A-RELATED"/>
    <property type="match status" value="1"/>
</dbReference>
<dbReference type="SUPFAM" id="SSF50630">
    <property type="entry name" value="Acid proteases"/>
    <property type="match status" value="1"/>
</dbReference>
<reference evidence="8" key="1">
    <citation type="submission" date="2020-05" db="EMBL/GenBank/DDBJ databases">
        <title>Mycena genomes resolve the evolution of fungal bioluminescence.</title>
        <authorList>
            <person name="Tsai I.J."/>
        </authorList>
    </citation>
    <scope>NUCLEOTIDE SEQUENCE</scope>
    <source>
        <strain evidence="8">110903Hualien_Pintung</strain>
    </source>
</reference>
<evidence type="ECO:0000259" key="7">
    <source>
        <dbReference type="PROSITE" id="PS51767"/>
    </source>
</evidence>
<evidence type="ECO:0000256" key="5">
    <source>
        <dbReference type="RuleBase" id="RU000454"/>
    </source>
</evidence>
<dbReference type="InterPro" id="IPR001969">
    <property type="entry name" value="Aspartic_peptidase_AS"/>
</dbReference>
<dbReference type="PROSITE" id="PS51767">
    <property type="entry name" value="PEPTIDASE_A1"/>
    <property type="match status" value="1"/>
</dbReference>
<dbReference type="PROSITE" id="PS00141">
    <property type="entry name" value="ASP_PROTEASE"/>
    <property type="match status" value="1"/>
</dbReference>
<dbReference type="OrthoDB" id="771136at2759"/>
<keyword evidence="2 5" id="KW-0064">Aspartyl protease</keyword>
<proteinExistence type="inferred from homology"/>
<keyword evidence="5 8" id="KW-0645">Protease</keyword>
<feature type="signal peptide" evidence="6">
    <location>
        <begin position="1"/>
        <end position="15"/>
    </location>
</feature>
<dbReference type="PRINTS" id="PR00792">
    <property type="entry name" value="PEPSIN"/>
</dbReference>
<evidence type="ECO:0000313" key="8">
    <source>
        <dbReference type="EMBL" id="KAF7306084.1"/>
    </source>
</evidence>
<dbReference type="CDD" id="cd05471">
    <property type="entry name" value="pepsin_like"/>
    <property type="match status" value="1"/>
</dbReference>
<dbReference type="Gene3D" id="2.40.70.10">
    <property type="entry name" value="Acid Proteases"/>
    <property type="match status" value="2"/>
</dbReference>
<keyword evidence="9" id="KW-1185">Reference proteome</keyword>
<dbReference type="GO" id="GO:0004190">
    <property type="term" value="F:aspartic-type endopeptidase activity"/>
    <property type="evidence" value="ECO:0007669"/>
    <property type="project" value="UniProtKB-KW"/>
</dbReference>
<evidence type="ECO:0000256" key="3">
    <source>
        <dbReference type="PIRSR" id="PIRSR601461-1"/>
    </source>
</evidence>
<dbReference type="Proteomes" id="UP000613580">
    <property type="component" value="Unassembled WGS sequence"/>
</dbReference>
<organism evidence="8 9">
    <name type="scientific">Mycena chlorophos</name>
    <name type="common">Agaric fungus</name>
    <name type="synonym">Agaricus chlorophos</name>
    <dbReference type="NCBI Taxonomy" id="658473"/>
    <lineage>
        <taxon>Eukaryota</taxon>
        <taxon>Fungi</taxon>
        <taxon>Dikarya</taxon>
        <taxon>Basidiomycota</taxon>
        <taxon>Agaricomycotina</taxon>
        <taxon>Agaricomycetes</taxon>
        <taxon>Agaricomycetidae</taxon>
        <taxon>Agaricales</taxon>
        <taxon>Marasmiineae</taxon>
        <taxon>Mycenaceae</taxon>
        <taxon>Mycena</taxon>
    </lineage>
</organism>
<comment type="similarity">
    <text evidence="1 5">Belongs to the peptidase A1 family.</text>
</comment>
<protein>
    <submittedName>
        <fullName evidence="8">Acid protease</fullName>
    </submittedName>
</protein>
<keyword evidence="4" id="KW-1015">Disulfide bond</keyword>
<evidence type="ECO:0000313" key="9">
    <source>
        <dbReference type="Proteomes" id="UP000613580"/>
    </source>
</evidence>
<feature type="chain" id="PRO_5034424607" evidence="6">
    <location>
        <begin position="16"/>
        <end position="370"/>
    </location>
</feature>
<feature type="active site" evidence="3">
    <location>
        <position position="259"/>
    </location>
</feature>
<gene>
    <name evidence="8" type="ORF">HMN09_00763500</name>
</gene>
<dbReference type="PANTHER" id="PTHR47966:SF51">
    <property type="entry name" value="BETA-SITE APP-CLEAVING ENZYME, ISOFORM A-RELATED"/>
    <property type="match status" value="1"/>
</dbReference>
<keyword evidence="5" id="KW-0378">Hydrolase</keyword>
<name>A0A8H6WB72_MYCCL</name>
<keyword evidence="6" id="KW-0732">Signal</keyword>